<accession>A0ABQ2PEV6</accession>
<evidence type="ECO:0000313" key="2">
    <source>
        <dbReference type="EMBL" id="GGP23797.1"/>
    </source>
</evidence>
<gene>
    <name evidence="2" type="ORF">GCM10010970_37970</name>
</gene>
<sequence length="280" mass="31410">MLCHHHELRRKELAIKFASKMAVQCELSEEEGGMLSMKEIASLEQQYAVQRKLGRCLLRLQQYEMLLKVLVTHSEIEGPNAQLEALRDKKAFSVQKMTMGALVGMLTESYLSPEQETEGPDKPVPGSGGPWTKMRFQAGLSPEQSESAGEALDELVKLRNELVHHFLQLFDVWKADGCVAAEAYLDNSYETIDGHFITLRGWAQSMEQTRAMLASFTATSAFENILVHGIMPDGSVIWPMSGAVSCLREAESKFAIDGWVKLNTATAWIRDEYAEQQPQR</sequence>
<evidence type="ECO:0000256" key="1">
    <source>
        <dbReference type="SAM" id="MobiDB-lite"/>
    </source>
</evidence>
<keyword evidence="3" id="KW-1185">Reference proteome</keyword>
<reference evidence="3" key="1">
    <citation type="journal article" date="2019" name="Int. J. Syst. Evol. Microbiol.">
        <title>The Global Catalogue of Microorganisms (GCM) 10K type strain sequencing project: providing services to taxonomists for standard genome sequencing and annotation.</title>
        <authorList>
            <consortium name="The Broad Institute Genomics Platform"/>
            <consortium name="The Broad Institute Genome Sequencing Center for Infectious Disease"/>
            <person name="Wu L."/>
            <person name="Ma J."/>
        </authorList>
    </citation>
    <scope>NUCLEOTIDE SEQUENCE [LARGE SCALE GENOMIC DNA]</scope>
    <source>
        <strain evidence="3">CGMCC 1.8859</strain>
    </source>
</reference>
<organism evidence="2 3">
    <name type="scientific">Silvimonas iriomotensis</name>
    <dbReference type="NCBI Taxonomy" id="449662"/>
    <lineage>
        <taxon>Bacteria</taxon>
        <taxon>Pseudomonadati</taxon>
        <taxon>Pseudomonadota</taxon>
        <taxon>Betaproteobacteria</taxon>
        <taxon>Neisseriales</taxon>
        <taxon>Chitinibacteraceae</taxon>
        <taxon>Silvimonas</taxon>
    </lineage>
</organism>
<protein>
    <recommendedName>
        <fullName evidence="4">HTH OST-type domain-containing protein</fullName>
    </recommendedName>
</protein>
<comment type="caution">
    <text evidence="2">The sequence shown here is derived from an EMBL/GenBank/DDBJ whole genome shotgun (WGS) entry which is preliminary data.</text>
</comment>
<dbReference type="EMBL" id="BMLX01000008">
    <property type="protein sequence ID" value="GGP23797.1"/>
    <property type="molecule type" value="Genomic_DNA"/>
</dbReference>
<evidence type="ECO:0008006" key="4">
    <source>
        <dbReference type="Google" id="ProtNLM"/>
    </source>
</evidence>
<dbReference type="Proteomes" id="UP000637267">
    <property type="component" value="Unassembled WGS sequence"/>
</dbReference>
<proteinExistence type="predicted"/>
<evidence type="ECO:0000313" key="3">
    <source>
        <dbReference type="Proteomes" id="UP000637267"/>
    </source>
</evidence>
<feature type="region of interest" description="Disordered" evidence="1">
    <location>
        <begin position="112"/>
        <end position="143"/>
    </location>
</feature>
<name>A0ABQ2PEV6_9NEIS</name>